<dbReference type="AlphaFoldDB" id="A0AAU9AFJ0"/>
<dbReference type="GeneID" id="83066708"/>
<gene>
    <name evidence="1" type="ORF">LEN_2470</name>
</gene>
<organism evidence="1 2">
    <name type="scientific">Lysobacter enzymogenes</name>
    <dbReference type="NCBI Taxonomy" id="69"/>
    <lineage>
        <taxon>Bacteria</taxon>
        <taxon>Pseudomonadati</taxon>
        <taxon>Pseudomonadota</taxon>
        <taxon>Gammaproteobacteria</taxon>
        <taxon>Lysobacterales</taxon>
        <taxon>Lysobacteraceae</taxon>
        <taxon>Lysobacter</taxon>
    </lineage>
</organism>
<dbReference type="Proteomes" id="UP000218824">
    <property type="component" value="Chromosome"/>
</dbReference>
<evidence type="ECO:0000313" key="2">
    <source>
        <dbReference type="Proteomes" id="UP000218824"/>
    </source>
</evidence>
<dbReference type="KEGG" id="lem:LEN_2470"/>
<sequence>MQFASLVHAAGCLTRDRYEHRFPLSRVELERALDRLDGIAQARIKDLPERTVFEVEFEDAIIRLLEHANTSDYGYPNGR</sequence>
<protein>
    <submittedName>
        <fullName evidence="1">Uncharacterized protein</fullName>
    </submittedName>
</protein>
<evidence type="ECO:0000313" key="1">
    <source>
        <dbReference type="EMBL" id="BAV97957.1"/>
    </source>
</evidence>
<accession>A0AAU9AFJ0</accession>
<dbReference type="EMBL" id="AP014940">
    <property type="protein sequence ID" value="BAV97957.1"/>
    <property type="molecule type" value="Genomic_DNA"/>
</dbReference>
<dbReference type="RefSeq" id="WP_145960063.1">
    <property type="nucleotide sequence ID" value="NZ_AP014940.1"/>
</dbReference>
<proteinExistence type="predicted"/>
<reference evidence="1 2" key="1">
    <citation type="journal article" date="2017" name="DNA Res.">
        <title>Complete genome sequence and expression profile of the commercial lytic enzyme producer Lysobacter enzymogenes M497-1.</title>
        <authorList>
            <person name="Takami H."/>
            <person name="Toyoda A."/>
            <person name="Uchiyama I."/>
            <person name="Itoh T."/>
            <person name="Takaki Y."/>
            <person name="Arai W."/>
            <person name="Nishi S."/>
            <person name="Kawai M."/>
            <person name="Shinya K."/>
            <person name="Ikeda H."/>
        </authorList>
    </citation>
    <scope>NUCLEOTIDE SEQUENCE [LARGE SCALE GENOMIC DNA]</scope>
    <source>
        <strain evidence="1 2">M497-1</strain>
    </source>
</reference>
<name>A0AAU9AFJ0_LYSEN</name>